<dbReference type="InterPro" id="IPR037914">
    <property type="entry name" value="SpoVT-AbrB_sf"/>
</dbReference>
<dbReference type="SUPFAM" id="SSF89447">
    <property type="entry name" value="AbrB/MazE/MraZ-like"/>
    <property type="match status" value="1"/>
</dbReference>
<dbReference type="GO" id="GO:0003677">
    <property type="term" value="F:DNA binding"/>
    <property type="evidence" value="ECO:0007669"/>
    <property type="project" value="UniProtKB-KW"/>
</dbReference>
<comment type="caution">
    <text evidence="2">The sequence shown here is derived from an EMBL/GenBank/DDBJ whole genome shotgun (WGS) entry which is preliminary data.</text>
</comment>
<dbReference type="RefSeq" id="WP_248941714.1">
    <property type="nucleotide sequence ID" value="NZ_JAKIKS010000082.1"/>
</dbReference>
<name>A0ABT0LG24_9GAMM</name>
<evidence type="ECO:0000313" key="2">
    <source>
        <dbReference type="EMBL" id="MCL1126325.1"/>
    </source>
</evidence>
<keyword evidence="3" id="KW-1185">Reference proteome</keyword>
<evidence type="ECO:0000259" key="1">
    <source>
        <dbReference type="SMART" id="SM00966"/>
    </source>
</evidence>
<dbReference type="SMART" id="SM00966">
    <property type="entry name" value="SpoVT_AbrB"/>
    <property type="match status" value="1"/>
</dbReference>
<evidence type="ECO:0000313" key="3">
    <source>
        <dbReference type="Proteomes" id="UP001203423"/>
    </source>
</evidence>
<dbReference type="Proteomes" id="UP001203423">
    <property type="component" value="Unassembled WGS sequence"/>
</dbReference>
<reference evidence="2 3" key="1">
    <citation type="submission" date="2022-01" db="EMBL/GenBank/DDBJ databases">
        <title>Whole genome-based taxonomy of the Shewanellaceae.</title>
        <authorList>
            <person name="Martin-Rodriguez A.J."/>
        </authorList>
    </citation>
    <scope>NUCLEOTIDE SEQUENCE [LARGE SCALE GENOMIC DNA]</scope>
    <source>
        <strain evidence="2 3">DSM 17177</strain>
    </source>
</reference>
<feature type="domain" description="SpoVT-AbrB" evidence="1">
    <location>
        <begin position="6"/>
        <end position="51"/>
    </location>
</feature>
<dbReference type="InterPro" id="IPR007159">
    <property type="entry name" value="SpoVT-AbrB_dom"/>
</dbReference>
<protein>
    <submittedName>
        <fullName evidence="2">AbrB/MazE/SpoVT family DNA-binding domain-containing protein</fullName>
    </submittedName>
</protein>
<keyword evidence="2" id="KW-0238">DNA-binding</keyword>
<organism evidence="2 3">
    <name type="scientific">Shewanella surugensis</name>
    <dbReference type="NCBI Taxonomy" id="212020"/>
    <lineage>
        <taxon>Bacteria</taxon>
        <taxon>Pseudomonadati</taxon>
        <taxon>Pseudomonadota</taxon>
        <taxon>Gammaproteobacteria</taxon>
        <taxon>Alteromonadales</taxon>
        <taxon>Shewanellaceae</taxon>
        <taxon>Shewanella</taxon>
    </lineage>
</organism>
<dbReference type="Gene3D" id="2.10.260.10">
    <property type="match status" value="1"/>
</dbReference>
<accession>A0ABT0LG24</accession>
<proteinExistence type="predicted"/>
<dbReference type="EMBL" id="JAKIKS010000082">
    <property type="protein sequence ID" value="MCL1126325.1"/>
    <property type="molecule type" value="Genomic_DNA"/>
</dbReference>
<sequence>MKIQIKKSGNSAAIRIPADVLKQLNLAIGEEMSMKITSTGMSFEKVTPPREDWFNDICPISVKNEANTMENDFDAIQNHSLDDWDHGDQW</sequence>
<dbReference type="Pfam" id="PF04014">
    <property type="entry name" value="MazE_antitoxin"/>
    <property type="match status" value="1"/>
</dbReference>
<gene>
    <name evidence="2" type="ORF">L2764_18010</name>
</gene>